<reference evidence="3 4" key="1">
    <citation type="submission" date="2019-04" db="EMBL/GenBank/DDBJ databases">
        <authorList>
            <person name="Li Y."/>
            <person name="Wang J."/>
        </authorList>
    </citation>
    <scope>NUCLEOTIDE SEQUENCE [LARGE SCALE GENOMIC DNA]</scope>
    <source>
        <strain evidence="3 4">DSM 14668</strain>
    </source>
</reference>
<dbReference type="Gene3D" id="2.80.10.50">
    <property type="match status" value="1"/>
</dbReference>
<evidence type="ECO:0000256" key="1">
    <source>
        <dbReference type="SAM" id="MobiDB-lite"/>
    </source>
</evidence>
<dbReference type="PANTHER" id="PTHR35580">
    <property type="entry name" value="CELL SURFACE GLYCOPROTEIN (S-LAYER PROTEIN)-LIKE PROTEIN"/>
    <property type="match status" value="1"/>
</dbReference>
<evidence type="ECO:0000313" key="3">
    <source>
        <dbReference type="EMBL" id="TKD12747.1"/>
    </source>
</evidence>
<dbReference type="EMBL" id="SSMQ01000002">
    <property type="protein sequence ID" value="TKD12747.1"/>
    <property type="molecule type" value="Genomic_DNA"/>
</dbReference>
<keyword evidence="2" id="KW-0732">Signal</keyword>
<dbReference type="Proteomes" id="UP000309215">
    <property type="component" value="Unassembled WGS sequence"/>
</dbReference>
<dbReference type="OrthoDB" id="5491741at2"/>
<feature type="signal peptide" evidence="2">
    <location>
        <begin position="1"/>
        <end position="25"/>
    </location>
</feature>
<comment type="caution">
    <text evidence="3">The sequence shown here is derived from an EMBL/GenBank/DDBJ whole genome shotgun (WGS) entry which is preliminary data.</text>
</comment>
<proteinExistence type="predicted"/>
<dbReference type="RefSeq" id="WP_136927385.1">
    <property type="nucleotide sequence ID" value="NZ_SSMQ01000002.1"/>
</dbReference>
<dbReference type="SUPFAM" id="SSF101898">
    <property type="entry name" value="NHL repeat"/>
    <property type="match status" value="1"/>
</dbReference>
<evidence type="ECO:0000256" key="2">
    <source>
        <dbReference type="SAM" id="SignalP"/>
    </source>
</evidence>
<organism evidence="3 4">
    <name type="scientific">Polyangium fumosum</name>
    <dbReference type="NCBI Taxonomy" id="889272"/>
    <lineage>
        <taxon>Bacteria</taxon>
        <taxon>Pseudomonadati</taxon>
        <taxon>Myxococcota</taxon>
        <taxon>Polyangia</taxon>
        <taxon>Polyangiales</taxon>
        <taxon>Polyangiaceae</taxon>
        <taxon>Polyangium</taxon>
    </lineage>
</organism>
<name>A0A4U1JJ63_9BACT</name>
<accession>A0A4U1JJ63</accession>
<keyword evidence="4" id="KW-1185">Reference proteome</keyword>
<gene>
    <name evidence="3" type="ORF">E8A74_03075</name>
</gene>
<dbReference type="PANTHER" id="PTHR35580:SF1">
    <property type="entry name" value="PHYTASE-LIKE DOMAIN-CONTAINING PROTEIN"/>
    <property type="match status" value="1"/>
</dbReference>
<feature type="chain" id="PRO_5020370992" evidence="2">
    <location>
        <begin position="26"/>
        <end position="496"/>
    </location>
</feature>
<evidence type="ECO:0000313" key="4">
    <source>
        <dbReference type="Proteomes" id="UP000309215"/>
    </source>
</evidence>
<dbReference type="AlphaFoldDB" id="A0A4U1JJ63"/>
<protein>
    <submittedName>
        <fullName evidence="3">Uncharacterized protein</fullName>
    </submittedName>
</protein>
<dbReference type="InterPro" id="IPR052918">
    <property type="entry name" value="Motility_Chemotaxis_Reg"/>
</dbReference>
<feature type="region of interest" description="Disordered" evidence="1">
    <location>
        <begin position="24"/>
        <end position="48"/>
    </location>
</feature>
<sequence length="496" mass="51453">MDRTDRRALLALALGLAAIGAPGCAAEDAQPGTRVPNTTTGGGGREGGDLVWQKSFGQTGIDSHQVVRDMAVLRDEGHLFAVVDFDNQIEIPNVMGAPFTTAGVVDTALVKMSAVEGDALWGKQLGNTYNQIRSTVAVDKVGSVVLAGGWEGPLVVDEKSAAELGGGLDVFAMKLDTSGVAQWIYRAGDVDVQFATDVALDPEGNVIVVGVVKGTVDFGDGVPSAPDPGTDIFVVKLDPAGKHLWHQRVGRAASDDPNNPSASVEVMPSGDIVVAGNLTETLTFSGCTLPQYGGSDAFVVRLAPDGSCVFGKTFGLAEDQRAYGLAISPSNEILVTGEFAGTFDLGGNATLKSRGGTDLYVLALDAAGKHLWSRRFGSYGNQTGRSIAVAPSGEIVVGGEFRGVLEFYGEDAVTNVQSGGSPSDVFVLKLDAAGQVLWGKGFGAEDWQGATTVGFDNKDRVLVGGWFERSLSLSADEVLTNSGTSGNDGFVFALSP</sequence>